<keyword evidence="3" id="KW-1185">Reference proteome</keyword>
<evidence type="ECO:0000313" key="2">
    <source>
        <dbReference type="EMBL" id="CRK85236.1"/>
    </source>
</evidence>
<dbReference type="OrthoDB" id="501284at2"/>
<gene>
    <name evidence="2" type="ORF">BN000_05308</name>
</gene>
<dbReference type="SUPFAM" id="SSF53098">
    <property type="entry name" value="Ribonuclease H-like"/>
    <property type="match status" value="1"/>
</dbReference>
<reference evidence="3" key="1">
    <citation type="submission" date="2015-05" db="EMBL/GenBank/DDBJ databases">
        <authorList>
            <person name="Urmite Genomes"/>
        </authorList>
    </citation>
    <scope>NUCLEOTIDE SEQUENCE [LARGE SCALE GENOMIC DNA]</scope>
    <source>
        <strain evidence="3">LF1</strain>
    </source>
</reference>
<dbReference type="InterPro" id="IPR012337">
    <property type="entry name" value="RNaseH-like_sf"/>
</dbReference>
<evidence type="ECO:0000313" key="3">
    <source>
        <dbReference type="Proteomes" id="UP000199087"/>
    </source>
</evidence>
<dbReference type="GO" id="GO:0003676">
    <property type="term" value="F:nucleic acid binding"/>
    <property type="evidence" value="ECO:0007669"/>
    <property type="project" value="InterPro"/>
</dbReference>
<dbReference type="InterPro" id="IPR036397">
    <property type="entry name" value="RNaseH_sf"/>
</dbReference>
<dbReference type="AlphaFoldDB" id="A0A0U1P4V9"/>
<dbReference type="GO" id="GO:0015074">
    <property type="term" value="P:DNA integration"/>
    <property type="evidence" value="ECO:0007669"/>
    <property type="project" value="InterPro"/>
</dbReference>
<dbReference type="Proteomes" id="UP000199087">
    <property type="component" value="Unassembled WGS sequence"/>
</dbReference>
<dbReference type="Gene3D" id="3.30.420.10">
    <property type="entry name" value="Ribonuclease H-like superfamily/Ribonuclease H"/>
    <property type="match status" value="1"/>
</dbReference>
<dbReference type="STRING" id="1499688.BN000_05308"/>
<sequence>MLPVAVNSIVVTELPDGTLLRQRILWIDNEGYDCFIIDIDDKKALPVYRRFSSVLQGLEDKELFIELVDPYLKVFHEENIPDKHKNRRDKNWQYIKEAVSLENEPDIFNEKIRWKMIQEIVEQHEKLHAMTVYKYLRRYWQRGKNINALLPNYEATGVKERNFVKSKPGPSHENVKYEGIPLTKEVKNQFDKILKKYYHVEGNSTLEYAYNQLIKEYYSDEVYVDGKRAFITRPKRPSRRQLIYYNAKHYKTSEHRKKRIGTRKYNLTERPVLGASIVEGPGSEYQIDSTKSNVYLVSRFNPGEIIGRATVYYVIDVFSREVAGFYIGVEEASWVGAMMALANANMDKVEFCKEYGYEITPDMWRAKHLPLSIRSDKGPEFTSDNIEPYLQVFLIKFNNTPTGRADLKGIVEQYIFRAEEKIKSLLPGYVHKDAGERGAPDYRKDAVLTIEDYTKIIIEGILNYNQNHWIDNYPVTKDMLRDNVKPIPNELWSWGIGKNTGILRYADPKIVKLNLLPVEKASVTPRGIKFENMFYSCKYVEDEDWYYRAEQETWMIKVSYDPRLVDYIYIHLGNTDYKACELLSRNKVYCGMTFAEAKLKMKLEDHAKADHDSVVLTGNTNQIANIEKIVHEAVKRKGDRQIKEVKTTDIIPNRAVEKEAERKQSAFILTENNPYQQHSHVQEKIEVEEIYEEDDDEIDLAFLKKLQEEKMR</sequence>
<dbReference type="EMBL" id="CVRB01000007">
    <property type="protein sequence ID" value="CRK85236.1"/>
    <property type="molecule type" value="Genomic_DNA"/>
</dbReference>
<evidence type="ECO:0000259" key="1">
    <source>
        <dbReference type="PROSITE" id="PS50994"/>
    </source>
</evidence>
<protein>
    <submittedName>
        <fullName evidence="2">Tn7-like transposition protein B</fullName>
    </submittedName>
</protein>
<dbReference type="PROSITE" id="PS50994">
    <property type="entry name" value="INTEGRASE"/>
    <property type="match status" value="1"/>
</dbReference>
<feature type="domain" description="Integrase catalytic" evidence="1">
    <location>
        <begin position="277"/>
        <end position="496"/>
    </location>
</feature>
<proteinExistence type="predicted"/>
<accession>A0A0U1P4V9</accession>
<dbReference type="RefSeq" id="WP_090640103.1">
    <property type="nucleotide sequence ID" value="NZ_CVRB01000007.1"/>
</dbReference>
<name>A0A0U1P4V9_9BACI</name>
<dbReference type="InterPro" id="IPR001584">
    <property type="entry name" value="Integrase_cat-core"/>
</dbReference>
<organism evidence="2 3">
    <name type="scientific">Neobacillus massiliamazoniensis</name>
    <dbReference type="NCBI Taxonomy" id="1499688"/>
    <lineage>
        <taxon>Bacteria</taxon>
        <taxon>Bacillati</taxon>
        <taxon>Bacillota</taxon>
        <taxon>Bacilli</taxon>
        <taxon>Bacillales</taxon>
        <taxon>Bacillaceae</taxon>
        <taxon>Neobacillus</taxon>
    </lineage>
</organism>